<name>A0A0K2SZD9_LEPSM</name>
<evidence type="ECO:0000313" key="1">
    <source>
        <dbReference type="EMBL" id="CDW18895.1"/>
    </source>
</evidence>
<sequence>MTVRFIGVTPIRSYERKDVYPNPTPYLTMTWARITPLSILNSTLRPTNTCDESSRT</sequence>
<dbReference type="AlphaFoldDB" id="A0A0K2SZD9"/>
<protein>
    <submittedName>
        <fullName evidence="1">Uncharacterized protein</fullName>
    </submittedName>
</protein>
<dbReference type="EMBL" id="HACA01001534">
    <property type="protein sequence ID" value="CDW18895.1"/>
    <property type="molecule type" value="Transcribed_RNA"/>
</dbReference>
<organism evidence="1">
    <name type="scientific">Lepeophtheirus salmonis</name>
    <name type="common">Salmon louse</name>
    <name type="synonym">Caligus salmonis</name>
    <dbReference type="NCBI Taxonomy" id="72036"/>
    <lineage>
        <taxon>Eukaryota</taxon>
        <taxon>Metazoa</taxon>
        <taxon>Ecdysozoa</taxon>
        <taxon>Arthropoda</taxon>
        <taxon>Crustacea</taxon>
        <taxon>Multicrustacea</taxon>
        <taxon>Hexanauplia</taxon>
        <taxon>Copepoda</taxon>
        <taxon>Siphonostomatoida</taxon>
        <taxon>Caligidae</taxon>
        <taxon>Lepeophtheirus</taxon>
    </lineage>
</organism>
<reference evidence="1" key="1">
    <citation type="submission" date="2014-05" db="EMBL/GenBank/DDBJ databases">
        <authorList>
            <person name="Chronopoulou M."/>
        </authorList>
    </citation>
    <scope>NUCLEOTIDE SEQUENCE</scope>
    <source>
        <tissue evidence="1">Whole organism</tissue>
    </source>
</reference>
<proteinExistence type="predicted"/>
<accession>A0A0K2SZD9</accession>